<dbReference type="CDD" id="cd03801">
    <property type="entry name" value="GT4_PimA-like"/>
    <property type="match status" value="1"/>
</dbReference>
<dbReference type="SUPFAM" id="SSF53756">
    <property type="entry name" value="UDP-Glycosyltransferase/glycogen phosphorylase"/>
    <property type="match status" value="1"/>
</dbReference>
<feature type="domain" description="Glycosyl transferase family 1" evidence="1">
    <location>
        <begin position="194"/>
        <end position="349"/>
    </location>
</feature>
<dbReference type="InterPro" id="IPR028098">
    <property type="entry name" value="Glyco_trans_4-like_N"/>
</dbReference>
<reference evidence="3" key="1">
    <citation type="journal article" date="2021" name="PeerJ">
        <title>Extensive microbial diversity within the chicken gut microbiome revealed by metagenomics and culture.</title>
        <authorList>
            <person name="Gilroy R."/>
            <person name="Ravi A."/>
            <person name="Getino M."/>
            <person name="Pursley I."/>
            <person name="Horton D.L."/>
            <person name="Alikhan N.F."/>
            <person name="Baker D."/>
            <person name="Gharbi K."/>
            <person name="Hall N."/>
            <person name="Watson M."/>
            <person name="Adriaenssens E.M."/>
            <person name="Foster-Nyarko E."/>
            <person name="Jarju S."/>
            <person name="Secka A."/>
            <person name="Antonio M."/>
            <person name="Oren A."/>
            <person name="Chaudhuri R.R."/>
            <person name="La Ragione R."/>
            <person name="Hildebrand F."/>
            <person name="Pallen M.J."/>
        </authorList>
    </citation>
    <scope>NUCLEOTIDE SEQUENCE</scope>
    <source>
        <strain evidence="3">ChiBcec21-2208</strain>
    </source>
</reference>
<evidence type="ECO:0000259" key="2">
    <source>
        <dbReference type="Pfam" id="PF13439"/>
    </source>
</evidence>
<dbReference type="InterPro" id="IPR001296">
    <property type="entry name" value="Glyco_trans_1"/>
</dbReference>
<evidence type="ECO:0000313" key="4">
    <source>
        <dbReference type="Proteomes" id="UP000782880"/>
    </source>
</evidence>
<evidence type="ECO:0000313" key="3">
    <source>
        <dbReference type="EMBL" id="HJG29092.1"/>
    </source>
</evidence>
<dbReference type="EMBL" id="DYVE01000276">
    <property type="protein sequence ID" value="HJG29092.1"/>
    <property type="molecule type" value="Genomic_DNA"/>
</dbReference>
<protein>
    <submittedName>
        <fullName evidence="3">Glycosyltransferase family 4 protein</fullName>
    </submittedName>
</protein>
<dbReference type="InterPro" id="IPR050194">
    <property type="entry name" value="Glycosyltransferase_grp1"/>
</dbReference>
<dbReference type="Pfam" id="PF00534">
    <property type="entry name" value="Glycos_transf_1"/>
    <property type="match status" value="1"/>
</dbReference>
<name>A0A921ING8_9FIRM</name>
<dbReference type="AlphaFoldDB" id="A0A921ING8"/>
<gene>
    <name evidence="3" type="ORF">K8V20_10685</name>
</gene>
<proteinExistence type="predicted"/>
<dbReference type="GO" id="GO:0016757">
    <property type="term" value="F:glycosyltransferase activity"/>
    <property type="evidence" value="ECO:0007669"/>
    <property type="project" value="InterPro"/>
</dbReference>
<organism evidence="3 4">
    <name type="scientific">Subdoligranulum variabile</name>
    <dbReference type="NCBI Taxonomy" id="214851"/>
    <lineage>
        <taxon>Bacteria</taxon>
        <taxon>Bacillati</taxon>
        <taxon>Bacillota</taxon>
        <taxon>Clostridia</taxon>
        <taxon>Eubacteriales</taxon>
        <taxon>Oscillospiraceae</taxon>
        <taxon>Subdoligranulum</taxon>
    </lineage>
</organism>
<sequence>MTFCFFSAQYLPTLGGVERYTWNLARRCVAAGHRALIVTSALPGLPARERDPDGLEIWRLPVFPVMGGRFPVLRPLPPAADLWAQHIDFAVIQTRMYTQSIWAARQCKRRGIPALVIDHSTGYMMHGGLGGLLGRWYEHLACGMIRRCGFPFYGVSGDVCRWLRTFGITAASTLPNAVDPEELAVLAKKDPCTDWRQTLQVPADGHLVVFVGRLIPEKGGLRLATAVQQLPGCVLAVAGTGPEEDALRRMGGTIHVLGALPHPQIVQLLSQADCYCLPTEYAEGFPTTLLEAAACRCPIVCTHTAGTGELLPGEDYAMFVEDTRPETLAAALQTVWKDFPAAERRAQKALENLSARFTWQAVFATMMKTAQDACAQRAKR</sequence>
<accession>A0A921ING8</accession>
<reference evidence="3" key="2">
    <citation type="submission" date="2021-09" db="EMBL/GenBank/DDBJ databases">
        <authorList>
            <person name="Gilroy R."/>
        </authorList>
    </citation>
    <scope>NUCLEOTIDE SEQUENCE</scope>
    <source>
        <strain evidence="3">ChiBcec21-2208</strain>
    </source>
</reference>
<feature type="domain" description="Glycosyltransferase subfamily 4-like N-terminal" evidence="2">
    <location>
        <begin position="15"/>
        <end position="181"/>
    </location>
</feature>
<dbReference type="Proteomes" id="UP000782880">
    <property type="component" value="Unassembled WGS sequence"/>
</dbReference>
<dbReference type="Pfam" id="PF13439">
    <property type="entry name" value="Glyco_transf_4"/>
    <property type="match status" value="1"/>
</dbReference>
<dbReference type="Gene3D" id="3.40.50.2000">
    <property type="entry name" value="Glycogen Phosphorylase B"/>
    <property type="match status" value="2"/>
</dbReference>
<comment type="caution">
    <text evidence="3">The sequence shown here is derived from an EMBL/GenBank/DDBJ whole genome shotgun (WGS) entry which is preliminary data.</text>
</comment>
<dbReference type="PANTHER" id="PTHR45947">
    <property type="entry name" value="SULFOQUINOVOSYL TRANSFERASE SQD2"/>
    <property type="match status" value="1"/>
</dbReference>
<evidence type="ECO:0000259" key="1">
    <source>
        <dbReference type="Pfam" id="PF00534"/>
    </source>
</evidence>
<dbReference type="PANTHER" id="PTHR45947:SF3">
    <property type="entry name" value="SULFOQUINOVOSYL TRANSFERASE SQD2"/>
    <property type="match status" value="1"/>
</dbReference>